<dbReference type="CDD" id="cd00561">
    <property type="entry name" value="CobA_ACA"/>
    <property type="match status" value="1"/>
</dbReference>
<dbReference type="EMBL" id="CP007806">
    <property type="protein sequence ID" value="AIG25538.1"/>
    <property type="molecule type" value="Genomic_DNA"/>
</dbReference>
<dbReference type="GO" id="GO:0009236">
    <property type="term" value="P:cobalamin biosynthetic process"/>
    <property type="evidence" value="ECO:0007669"/>
    <property type="project" value="InterPro"/>
</dbReference>
<keyword evidence="3" id="KW-1185">Reference proteome</keyword>
<feature type="compositionally biased region" description="Basic and acidic residues" evidence="1">
    <location>
        <begin position="34"/>
        <end position="43"/>
    </location>
</feature>
<reference evidence="2 3" key="1">
    <citation type="journal article" date="2011" name="J. Bacteriol.">
        <title>Genome sequence of Brevibacillus laterosporus LMG 15441, a pathogen of invertebrates.</title>
        <authorList>
            <person name="Djukic M."/>
            <person name="Poehlein A."/>
            <person name="Thurmer A."/>
            <person name="Daniel R."/>
        </authorList>
    </citation>
    <scope>NUCLEOTIDE SEQUENCE [LARGE SCALE GENOMIC DNA]</scope>
    <source>
        <strain evidence="2 3">LMG 15441</strain>
    </source>
</reference>
<protein>
    <submittedName>
        <fullName evidence="2">Cob(I)yrinic acid a,c-diamide adenosyltransferase</fullName>
        <ecNumber evidence="2">2.5.1.17</ecNumber>
    </submittedName>
</protein>
<keyword evidence="2" id="KW-0808">Transferase</keyword>
<proteinExistence type="predicted"/>
<feature type="region of interest" description="Disordered" evidence="1">
    <location>
        <begin position="1"/>
        <end position="43"/>
    </location>
</feature>
<accession>A0A075R2W1</accession>
<sequence length="221" mass="24539">MSHRNDVNQGQAHSQEQNENGSTVAVPVESLDELQQKDSPKERAERRGLLLIYTGDGKGKTTAALGVSLRALGRGMKVTFLQFIKSPQRSYGESLSMRKLGMEMQQLGIGFTWTKTPEEHREALKKAWSLTKEKLSDPTIDLLVLDELNNALAISTFPIEDVLPLAEIVEAIKNRPTNMHLVITGRSAKTELIELADLVSTIEPSKHYYNEGIPAVKGLEF</sequence>
<dbReference type="Pfam" id="PF02572">
    <property type="entry name" value="CobA_CobO_BtuR"/>
    <property type="match status" value="1"/>
</dbReference>
<dbReference type="KEGG" id="blr:BRLA_c011980"/>
<name>A0A075R2W1_BRELA</name>
<dbReference type="AlphaFoldDB" id="A0A075R2W1"/>
<dbReference type="Proteomes" id="UP000005850">
    <property type="component" value="Chromosome"/>
</dbReference>
<organism evidence="2 3">
    <name type="scientific">Brevibacillus laterosporus LMG 15441</name>
    <dbReference type="NCBI Taxonomy" id="1042163"/>
    <lineage>
        <taxon>Bacteria</taxon>
        <taxon>Bacillati</taxon>
        <taxon>Bacillota</taxon>
        <taxon>Bacilli</taxon>
        <taxon>Bacillales</taxon>
        <taxon>Paenibacillaceae</taxon>
        <taxon>Brevibacillus</taxon>
    </lineage>
</organism>
<dbReference type="PIRSF" id="PIRSF015617">
    <property type="entry name" value="Adensltrnsf_CobA"/>
    <property type="match status" value="1"/>
</dbReference>
<dbReference type="Gene3D" id="3.40.50.300">
    <property type="entry name" value="P-loop containing nucleotide triphosphate hydrolases"/>
    <property type="match status" value="1"/>
</dbReference>
<dbReference type="STRING" id="1042163.BRLA_c011980"/>
<gene>
    <name evidence="2" type="ORF">BRLA_c011980</name>
</gene>
<dbReference type="HOGENOM" id="CLU_088595_0_1_9"/>
<dbReference type="SUPFAM" id="SSF52540">
    <property type="entry name" value="P-loop containing nucleoside triphosphate hydrolases"/>
    <property type="match status" value="1"/>
</dbReference>
<dbReference type="PANTHER" id="PTHR46638:SF1">
    <property type="entry name" value="CORRINOID ADENOSYLTRANSFERASE"/>
    <property type="match status" value="1"/>
</dbReference>
<evidence type="ECO:0000313" key="2">
    <source>
        <dbReference type="EMBL" id="AIG25538.1"/>
    </source>
</evidence>
<dbReference type="GO" id="GO:0008817">
    <property type="term" value="F:corrinoid adenosyltransferase activity"/>
    <property type="evidence" value="ECO:0007669"/>
    <property type="project" value="UniProtKB-EC"/>
</dbReference>
<evidence type="ECO:0000313" key="3">
    <source>
        <dbReference type="Proteomes" id="UP000005850"/>
    </source>
</evidence>
<evidence type="ECO:0000256" key="1">
    <source>
        <dbReference type="SAM" id="MobiDB-lite"/>
    </source>
</evidence>
<dbReference type="EC" id="2.5.1.17" evidence="2"/>
<dbReference type="InterPro" id="IPR027417">
    <property type="entry name" value="P-loop_NTPase"/>
</dbReference>
<dbReference type="InterPro" id="IPR003724">
    <property type="entry name" value="CblAdoTrfase_CobA"/>
</dbReference>
<dbReference type="RefSeq" id="WP_003334911.1">
    <property type="nucleotide sequence ID" value="NZ_CP007806.1"/>
</dbReference>
<dbReference type="eggNOG" id="COG2109">
    <property type="taxonomic scope" value="Bacteria"/>
</dbReference>
<feature type="compositionally biased region" description="Polar residues" evidence="1">
    <location>
        <begin position="7"/>
        <end position="23"/>
    </location>
</feature>
<dbReference type="PANTHER" id="PTHR46638">
    <property type="entry name" value="CORRINOID ADENOSYLTRANSFERASE"/>
    <property type="match status" value="1"/>
</dbReference>
<dbReference type="GO" id="GO:0005524">
    <property type="term" value="F:ATP binding"/>
    <property type="evidence" value="ECO:0007669"/>
    <property type="project" value="InterPro"/>
</dbReference>